<dbReference type="Pfam" id="PF22936">
    <property type="entry name" value="Pol_BBD"/>
    <property type="match status" value="1"/>
</dbReference>
<keyword evidence="2" id="KW-0175">Coiled coil</keyword>
<keyword evidence="1" id="KW-0378">Hydrolase</keyword>
<sequence length="844" mass="96979">MTPQKTTPQWLTQKPKQDSAYFKRKADIYNKKVLLSQTSDLVTDESSEEDEPQKGLVAFEDSEDEIEFSGMATSDSDSVNSKNSEVYSKQEELYFEIVENIDLHQEEFNCLKGKLSINEHFNMYEQAEANRIELYKSLKDKTITYEKTLKEKDDEIKRLKNERSNALSVKEFFQTEREFLHSDLFDRELKIRKFQDAQNVFNKIRVNMGRRGLGFSEYNNKPSGNSKKSLQTIFRSAQNIRNYIDSFSPSEKSESIPRKIVTQSQLGIFKFGNSSTQEDCDFHCTVKPLERELYSCAPEFIPRHLKEVSEKSTDLALDSEMVTSSEYTSSSYTTHPIVVKLTDPKLSRAEKEKWIDTNQTSVSAHAGNSMRREPHKKKNFLKTKEPRLVRKSCTKMPKAKKAKLKHLSTWYIDSGCSRHMTGTLELLSHYGNKEGSLVAFGGNQKGKIKGYGMIVKGEITVNQVSYVDGLKHNLISVSQLCDNGMDVMFKIKYCIDKADTLTKVMRANRRGDLYLLSFETLDEKEEICLVSSVKNEDVWLWHTRFCHLNFHTLNKLTKASQRSTELKFEKDHLCSACEMGKLKRSSHKTKSDPSFDQPLQLLHVDLCGPIAVQTLNGKKYILVLVDEFSRFTWVEFVRKKSHVPVLLINLLKRLQVFHGLQVKEYLDSVGITHNFSAPRTPQQNGVVERKNRSIVEAARTMLIASGLPLTFWAEAVSTACYTQNRSLVVKRFEKTPYQLLYNKRPNVKFFHVFEPVGKFDPKGDSAIFIGYAWDTVAYRVYVPRTKLVVVGTNVILDKFTEELKKQADASSNATITEDLEHLFQEWYEDFDDSNRSSGGSDRTS</sequence>
<dbReference type="InterPro" id="IPR057670">
    <property type="entry name" value="SH3_retrovirus"/>
</dbReference>
<dbReference type="InterPro" id="IPR036397">
    <property type="entry name" value="RNaseH_sf"/>
</dbReference>
<dbReference type="GO" id="GO:0003676">
    <property type="term" value="F:nucleic acid binding"/>
    <property type="evidence" value="ECO:0007669"/>
    <property type="project" value="InterPro"/>
</dbReference>
<organism evidence="4 5">
    <name type="scientific">Centaurea solstitialis</name>
    <name type="common">yellow star-thistle</name>
    <dbReference type="NCBI Taxonomy" id="347529"/>
    <lineage>
        <taxon>Eukaryota</taxon>
        <taxon>Viridiplantae</taxon>
        <taxon>Streptophyta</taxon>
        <taxon>Embryophyta</taxon>
        <taxon>Tracheophyta</taxon>
        <taxon>Spermatophyta</taxon>
        <taxon>Magnoliopsida</taxon>
        <taxon>eudicotyledons</taxon>
        <taxon>Gunneridae</taxon>
        <taxon>Pentapetalae</taxon>
        <taxon>asterids</taxon>
        <taxon>campanulids</taxon>
        <taxon>Asterales</taxon>
        <taxon>Asteraceae</taxon>
        <taxon>Carduoideae</taxon>
        <taxon>Cardueae</taxon>
        <taxon>Centaureinae</taxon>
        <taxon>Centaurea</taxon>
    </lineage>
</organism>
<dbReference type="InterPro" id="IPR054722">
    <property type="entry name" value="PolX-like_BBD"/>
</dbReference>
<protein>
    <recommendedName>
        <fullName evidence="3">Integrase catalytic domain-containing protein</fullName>
    </recommendedName>
</protein>
<evidence type="ECO:0000313" key="5">
    <source>
        <dbReference type="Proteomes" id="UP001172457"/>
    </source>
</evidence>
<proteinExistence type="predicted"/>
<keyword evidence="5" id="KW-1185">Reference proteome</keyword>
<keyword evidence="1" id="KW-0645">Protease</keyword>
<dbReference type="SUPFAM" id="SSF53098">
    <property type="entry name" value="Ribonuclease H-like"/>
    <property type="match status" value="1"/>
</dbReference>
<dbReference type="GO" id="GO:0008233">
    <property type="term" value="F:peptidase activity"/>
    <property type="evidence" value="ECO:0007669"/>
    <property type="project" value="UniProtKB-KW"/>
</dbReference>
<dbReference type="GO" id="GO:0006508">
    <property type="term" value="P:proteolysis"/>
    <property type="evidence" value="ECO:0007669"/>
    <property type="project" value="UniProtKB-KW"/>
</dbReference>
<dbReference type="PANTHER" id="PTHR42648:SF32">
    <property type="entry name" value="RIBONUCLEASE H-LIKE DOMAIN, GAG-PRE-INTEGRASE DOMAIN PROTEIN-RELATED"/>
    <property type="match status" value="1"/>
</dbReference>
<dbReference type="Pfam" id="PF13976">
    <property type="entry name" value="gag_pre-integrs"/>
    <property type="match status" value="1"/>
</dbReference>
<feature type="domain" description="Integrase catalytic" evidence="3">
    <location>
        <begin position="594"/>
        <end position="744"/>
    </location>
</feature>
<evidence type="ECO:0000256" key="1">
    <source>
        <dbReference type="ARBA" id="ARBA00022670"/>
    </source>
</evidence>
<comment type="caution">
    <text evidence="4">The sequence shown here is derived from an EMBL/GenBank/DDBJ whole genome shotgun (WGS) entry which is preliminary data.</text>
</comment>
<evidence type="ECO:0000313" key="4">
    <source>
        <dbReference type="EMBL" id="KAJ9566361.1"/>
    </source>
</evidence>
<accession>A0AA38WVA2</accession>
<dbReference type="EMBL" id="JARYMX010000001">
    <property type="protein sequence ID" value="KAJ9566361.1"/>
    <property type="molecule type" value="Genomic_DNA"/>
</dbReference>
<reference evidence="4" key="1">
    <citation type="submission" date="2023-03" db="EMBL/GenBank/DDBJ databases">
        <title>Chromosome-scale reference genome and RAD-based genetic map of yellow starthistle (Centaurea solstitialis) reveal putative structural variation and QTLs associated with invader traits.</title>
        <authorList>
            <person name="Reatini B."/>
            <person name="Cang F.A."/>
            <person name="Jiang Q."/>
            <person name="Mckibben M.T.W."/>
            <person name="Barker M.S."/>
            <person name="Rieseberg L.H."/>
            <person name="Dlugosch K.M."/>
        </authorList>
    </citation>
    <scope>NUCLEOTIDE SEQUENCE</scope>
    <source>
        <strain evidence="4">CAN-66</strain>
        <tissue evidence="4">Leaf</tissue>
    </source>
</reference>
<dbReference type="Proteomes" id="UP001172457">
    <property type="component" value="Chromosome 1"/>
</dbReference>
<gene>
    <name evidence="4" type="ORF">OSB04_002327</name>
</gene>
<dbReference type="PANTHER" id="PTHR42648">
    <property type="entry name" value="TRANSPOSASE, PUTATIVE-RELATED"/>
    <property type="match status" value="1"/>
</dbReference>
<dbReference type="Gene3D" id="3.30.420.10">
    <property type="entry name" value="Ribonuclease H-like superfamily/Ribonuclease H"/>
    <property type="match status" value="1"/>
</dbReference>
<dbReference type="Pfam" id="PF25597">
    <property type="entry name" value="SH3_retrovirus"/>
    <property type="match status" value="1"/>
</dbReference>
<name>A0AA38WVA2_9ASTR</name>
<dbReference type="GO" id="GO:0015074">
    <property type="term" value="P:DNA integration"/>
    <property type="evidence" value="ECO:0007669"/>
    <property type="project" value="InterPro"/>
</dbReference>
<feature type="coiled-coil region" evidence="2">
    <location>
        <begin position="142"/>
        <end position="169"/>
    </location>
</feature>
<evidence type="ECO:0000256" key="2">
    <source>
        <dbReference type="SAM" id="Coils"/>
    </source>
</evidence>
<dbReference type="AlphaFoldDB" id="A0AA38WVA2"/>
<dbReference type="InterPro" id="IPR025724">
    <property type="entry name" value="GAG-pre-integrase_dom"/>
</dbReference>
<dbReference type="PROSITE" id="PS50994">
    <property type="entry name" value="INTEGRASE"/>
    <property type="match status" value="1"/>
</dbReference>
<evidence type="ECO:0000259" key="3">
    <source>
        <dbReference type="PROSITE" id="PS50994"/>
    </source>
</evidence>
<dbReference type="InterPro" id="IPR012337">
    <property type="entry name" value="RNaseH-like_sf"/>
</dbReference>
<dbReference type="InterPro" id="IPR039537">
    <property type="entry name" value="Retrotran_Ty1/copia-like"/>
</dbReference>
<dbReference type="InterPro" id="IPR001584">
    <property type="entry name" value="Integrase_cat-core"/>
</dbReference>